<dbReference type="SMART" id="SM00388">
    <property type="entry name" value="HisKA"/>
    <property type="match status" value="1"/>
</dbReference>
<evidence type="ECO:0000259" key="15">
    <source>
        <dbReference type="PROSITE" id="PS50109"/>
    </source>
</evidence>
<dbReference type="InterPro" id="IPR036890">
    <property type="entry name" value="HATPase_C_sf"/>
</dbReference>
<feature type="transmembrane region" description="Helical" evidence="14">
    <location>
        <begin position="158"/>
        <end position="176"/>
    </location>
</feature>
<dbReference type="InterPro" id="IPR003594">
    <property type="entry name" value="HATPase_dom"/>
</dbReference>
<dbReference type="GO" id="GO:0016020">
    <property type="term" value="C:membrane"/>
    <property type="evidence" value="ECO:0007669"/>
    <property type="project" value="UniProtKB-SubCell"/>
</dbReference>
<reference evidence="18 19" key="1">
    <citation type="journal article" date="2016" name="Nat. Commun.">
        <title>Thousands of microbial genomes shed light on interconnected biogeochemical processes in an aquifer system.</title>
        <authorList>
            <person name="Anantharaman K."/>
            <person name="Brown C.T."/>
            <person name="Hug L.A."/>
            <person name="Sharon I."/>
            <person name="Castelle C.J."/>
            <person name="Probst A.J."/>
            <person name="Thomas B.C."/>
            <person name="Singh A."/>
            <person name="Wilkins M.J."/>
            <person name="Karaoz U."/>
            <person name="Brodie E.L."/>
            <person name="Williams K.H."/>
            <person name="Hubbard S.S."/>
            <person name="Banfield J.F."/>
        </authorList>
    </citation>
    <scope>NUCLEOTIDE SEQUENCE [LARGE SCALE GENOMIC DNA]</scope>
    <source>
        <strain evidence="19">RIFCSPLOWO2_12_FULL_64_10</strain>
    </source>
</reference>
<evidence type="ECO:0000256" key="12">
    <source>
        <dbReference type="PROSITE-ProRule" id="PRU00169"/>
    </source>
</evidence>
<dbReference type="PROSITE" id="PS50109">
    <property type="entry name" value="HIS_KIN"/>
    <property type="match status" value="1"/>
</dbReference>
<keyword evidence="8" id="KW-0067">ATP-binding</keyword>
<dbReference type="InterPro" id="IPR003660">
    <property type="entry name" value="HAMP_dom"/>
</dbReference>
<dbReference type="Pfam" id="PF02518">
    <property type="entry name" value="HATPase_c"/>
    <property type="match status" value="1"/>
</dbReference>
<dbReference type="EMBL" id="MFKF01000159">
    <property type="protein sequence ID" value="OGG52061.1"/>
    <property type="molecule type" value="Genomic_DNA"/>
</dbReference>
<dbReference type="PANTHER" id="PTHR45339:SF1">
    <property type="entry name" value="HYBRID SIGNAL TRANSDUCTION HISTIDINE KINASE J"/>
    <property type="match status" value="1"/>
</dbReference>
<keyword evidence="6" id="KW-0547">Nucleotide-binding</keyword>
<dbReference type="GO" id="GO:0000155">
    <property type="term" value="F:phosphorelay sensor kinase activity"/>
    <property type="evidence" value="ECO:0007669"/>
    <property type="project" value="InterPro"/>
</dbReference>
<feature type="domain" description="HAMP" evidence="17">
    <location>
        <begin position="182"/>
        <end position="235"/>
    </location>
</feature>
<evidence type="ECO:0000256" key="8">
    <source>
        <dbReference type="ARBA" id="ARBA00022840"/>
    </source>
</evidence>
<evidence type="ECO:0000259" key="17">
    <source>
        <dbReference type="PROSITE" id="PS50885"/>
    </source>
</evidence>
<evidence type="ECO:0000313" key="19">
    <source>
        <dbReference type="Proteomes" id="UP000178606"/>
    </source>
</evidence>
<dbReference type="SUPFAM" id="SSF158472">
    <property type="entry name" value="HAMP domain-like"/>
    <property type="match status" value="1"/>
</dbReference>
<dbReference type="InterPro" id="IPR001789">
    <property type="entry name" value="Sig_transdc_resp-reg_receiver"/>
</dbReference>
<dbReference type="FunFam" id="3.30.565.10:FF:000010">
    <property type="entry name" value="Sensor histidine kinase RcsC"/>
    <property type="match status" value="1"/>
</dbReference>
<protein>
    <recommendedName>
        <fullName evidence="3">histidine kinase</fullName>
        <ecNumber evidence="3">2.7.13.3</ecNumber>
    </recommendedName>
</protein>
<feature type="coiled-coil region" evidence="13">
    <location>
        <begin position="227"/>
        <end position="275"/>
    </location>
</feature>
<keyword evidence="10 14" id="KW-0472">Membrane</keyword>
<keyword evidence="7" id="KW-0418">Kinase</keyword>
<evidence type="ECO:0000256" key="5">
    <source>
        <dbReference type="ARBA" id="ARBA00022679"/>
    </source>
</evidence>
<proteinExistence type="predicted"/>
<dbReference type="InterPro" id="IPR011006">
    <property type="entry name" value="CheY-like_superfamily"/>
</dbReference>
<keyword evidence="11" id="KW-0131">Cell cycle</keyword>
<dbReference type="InterPro" id="IPR033417">
    <property type="entry name" value="CHASE8"/>
</dbReference>
<evidence type="ECO:0000256" key="9">
    <source>
        <dbReference type="ARBA" id="ARBA00023012"/>
    </source>
</evidence>
<organism evidence="18 19">
    <name type="scientific">Handelsmanbacteria sp. (strain RIFCSPLOWO2_12_FULL_64_10)</name>
    <dbReference type="NCBI Taxonomy" id="1817868"/>
    <lineage>
        <taxon>Bacteria</taxon>
        <taxon>Candidatus Handelsmaniibacteriota</taxon>
    </lineage>
</organism>
<evidence type="ECO:0000256" key="10">
    <source>
        <dbReference type="ARBA" id="ARBA00023136"/>
    </source>
</evidence>
<dbReference type="CDD" id="cd06225">
    <property type="entry name" value="HAMP"/>
    <property type="match status" value="1"/>
</dbReference>
<sequence length="737" mass="81538">MRVLRDLSIRRKLNLIAMLTSGVALLVACVVFMAYDIAAFREGMVGDLWATAGIIGANSTASLAFKDPKVEEEILSGLSARQRIESACIYTNEGRVFARYLRDPYREKAFPALLRADGGYFEGGALALFRGIVLDGERIGTVYLESDLQELNIRLRRYVGVAVVIGLVAFLISFLVSSRLQRVISGPILRLAETMKAVSERKDYSVRAAQDGRDEVGLLIEGFNGMLAQVQDRDEQLQRHREHLEEEVAERTVELRSANGRLAVARDRAEEASRAKSDFLANMSHEIRTPMNAILGFSQLMLRDPALTPQQMRHLDTINRSGEHLMTLINDILEMSKIEAGRAVLNPTPFDLHALVRDLEIMFRVRTDAKGLKFWVETSADLPRYVEADENKLKQVFINLLGNAVKFTGQGGIAWRIRADRGRGDDLRLVSEVEDTGPGIAPADLGRLFRAFEQTEVGVKAEGGTGLGLAISQKFARLMGGEITVRSEVGRGSCFRLEVGAQKGERGDAEQGGPRRRVTGLKPGQGPYRALVVDDKPENRMLLCEILKTVGFETREAGDGAEAIAQFEQWAPHLIFMDMHMPVVDGYEATRRIKATERGGETAIIAVTASAFEDQRKKGFDAGVDGYIRKPFKEHELFEAVGVCLGVRYEYAGETPEVVPPETPATVALTPASLEGAPTEWVEEMREATINADLDRLLELIEQVARPSPQAADRLRELASRFQYDALLNVLQPGGKK</sequence>
<dbReference type="AlphaFoldDB" id="A0A1F6CSS4"/>
<feature type="domain" description="Histidine kinase" evidence="15">
    <location>
        <begin position="282"/>
        <end position="503"/>
    </location>
</feature>
<comment type="catalytic activity">
    <reaction evidence="1">
        <text>ATP + protein L-histidine = ADP + protein N-phospho-L-histidine.</text>
        <dbReference type="EC" id="2.7.13.3"/>
    </reaction>
</comment>
<dbReference type="Gene3D" id="3.30.565.10">
    <property type="entry name" value="Histidine kinase-like ATPase, C-terminal domain"/>
    <property type="match status" value="1"/>
</dbReference>
<keyword evidence="13" id="KW-0175">Coiled coil</keyword>
<dbReference type="CDD" id="cd17546">
    <property type="entry name" value="REC_hyHK_CKI1_RcsC-like"/>
    <property type="match status" value="1"/>
</dbReference>
<dbReference type="SMART" id="SM00304">
    <property type="entry name" value="HAMP"/>
    <property type="match status" value="1"/>
</dbReference>
<dbReference type="Pfam" id="PF00512">
    <property type="entry name" value="HisKA"/>
    <property type="match status" value="1"/>
</dbReference>
<dbReference type="PROSITE" id="PS50110">
    <property type="entry name" value="RESPONSE_REGULATORY"/>
    <property type="match status" value="1"/>
</dbReference>
<keyword evidence="14" id="KW-0812">Transmembrane</keyword>
<evidence type="ECO:0000256" key="13">
    <source>
        <dbReference type="SAM" id="Coils"/>
    </source>
</evidence>
<dbReference type="Proteomes" id="UP000178606">
    <property type="component" value="Unassembled WGS sequence"/>
</dbReference>
<dbReference type="Pfam" id="PF00072">
    <property type="entry name" value="Response_reg"/>
    <property type="match status" value="1"/>
</dbReference>
<dbReference type="InterPro" id="IPR003661">
    <property type="entry name" value="HisK_dim/P_dom"/>
</dbReference>
<dbReference type="EC" id="2.7.13.3" evidence="3"/>
<dbReference type="Gene3D" id="1.10.287.130">
    <property type="match status" value="1"/>
</dbReference>
<feature type="domain" description="Response regulatory" evidence="16">
    <location>
        <begin position="529"/>
        <end position="645"/>
    </location>
</feature>
<dbReference type="InterPro" id="IPR036097">
    <property type="entry name" value="HisK_dim/P_sf"/>
</dbReference>
<keyword evidence="4 12" id="KW-0597">Phosphoprotein</keyword>
<dbReference type="FunFam" id="1.10.287.130:FF:000038">
    <property type="entry name" value="Sensory transduction histidine kinase"/>
    <property type="match status" value="1"/>
</dbReference>
<dbReference type="SUPFAM" id="SSF47384">
    <property type="entry name" value="Homodimeric domain of signal transducing histidine kinase"/>
    <property type="match status" value="1"/>
</dbReference>
<comment type="subcellular location">
    <subcellularLocation>
        <location evidence="2">Membrane</location>
    </subcellularLocation>
</comment>
<dbReference type="PRINTS" id="PR00344">
    <property type="entry name" value="BCTRLSENSOR"/>
</dbReference>
<evidence type="ECO:0000256" key="3">
    <source>
        <dbReference type="ARBA" id="ARBA00012438"/>
    </source>
</evidence>
<dbReference type="Pfam" id="PF17152">
    <property type="entry name" value="CHASE8"/>
    <property type="match status" value="1"/>
</dbReference>
<dbReference type="InterPro" id="IPR004358">
    <property type="entry name" value="Sig_transdc_His_kin-like_C"/>
</dbReference>
<evidence type="ECO:0000256" key="14">
    <source>
        <dbReference type="SAM" id="Phobius"/>
    </source>
</evidence>
<evidence type="ECO:0000256" key="1">
    <source>
        <dbReference type="ARBA" id="ARBA00000085"/>
    </source>
</evidence>
<dbReference type="CDD" id="cd00082">
    <property type="entry name" value="HisKA"/>
    <property type="match status" value="1"/>
</dbReference>
<dbReference type="InterPro" id="IPR005467">
    <property type="entry name" value="His_kinase_dom"/>
</dbReference>
<evidence type="ECO:0000256" key="11">
    <source>
        <dbReference type="ARBA" id="ARBA00023306"/>
    </source>
</evidence>
<evidence type="ECO:0000256" key="4">
    <source>
        <dbReference type="ARBA" id="ARBA00022553"/>
    </source>
</evidence>
<keyword evidence="5" id="KW-0808">Transferase</keyword>
<dbReference type="PROSITE" id="PS50885">
    <property type="entry name" value="HAMP"/>
    <property type="match status" value="1"/>
</dbReference>
<dbReference type="Gene3D" id="3.40.50.2300">
    <property type="match status" value="1"/>
</dbReference>
<feature type="modified residue" description="4-aspartylphosphate" evidence="12">
    <location>
        <position position="578"/>
    </location>
</feature>
<evidence type="ECO:0000256" key="7">
    <source>
        <dbReference type="ARBA" id="ARBA00022777"/>
    </source>
</evidence>
<gene>
    <name evidence="18" type="ORF">A3F84_18370</name>
</gene>
<dbReference type="CDD" id="cd16922">
    <property type="entry name" value="HATPase_EvgS-ArcB-TorS-like"/>
    <property type="match status" value="1"/>
</dbReference>
<dbReference type="Gene3D" id="6.10.340.10">
    <property type="match status" value="1"/>
</dbReference>
<feature type="transmembrane region" description="Helical" evidence="14">
    <location>
        <begin position="47"/>
        <end position="65"/>
    </location>
</feature>
<dbReference type="SUPFAM" id="SSF52172">
    <property type="entry name" value="CheY-like"/>
    <property type="match status" value="1"/>
</dbReference>
<dbReference type="SUPFAM" id="SSF55874">
    <property type="entry name" value="ATPase domain of HSP90 chaperone/DNA topoisomerase II/histidine kinase"/>
    <property type="match status" value="1"/>
</dbReference>
<dbReference type="GO" id="GO:0005524">
    <property type="term" value="F:ATP binding"/>
    <property type="evidence" value="ECO:0007669"/>
    <property type="project" value="UniProtKB-KW"/>
</dbReference>
<evidence type="ECO:0000256" key="6">
    <source>
        <dbReference type="ARBA" id="ARBA00022741"/>
    </source>
</evidence>
<feature type="transmembrane region" description="Helical" evidence="14">
    <location>
        <begin position="12"/>
        <end position="35"/>
    </location>
</feature>
<dbReference type="SMART" id="SM00387">
    <property type="entry name" value="HATPase_c"/>
    <property type="match status" value="1"/>
</dbReference>
<keyword evidence="9" id="KW-0902">Two-component regulatory system</keyword>
<comment type="caution">
    <text evidence="18">The sequence shown here is derived from an EMBL/GenBank/DDBJ whole genome shotgun (WGS) entry which is preliminary data.</text>
</comment>
<evidence type="ECO:0000256" key="2">
    <source>
        <dbReference type="ARBA" id="ARBA00004370"/>
    </source>
</evidence>
<dbReference type="PANTHER" id="PTHR45339">
    <property type="entry name" value="HYBRID SIGNAL TRANSDUCTION HISTIDINE KINASE J"/>
    <property type="match status" value="1"/>
</dbReference>
<dbReference type="SMART" id="SM00448">
    <property type="entry name" value="REC"/>
    <property type="match status" value="1"/>
</dbReference>
<dbReference type="Pfam" id="PF00672">
    <property type="entry name" value="HAMP"/>
    <property type="match status" value="1"/>
</dbReference>
<dbReference type="PROSITE" id="PS51257">
    <property type="entry name" value="PROKAR_LIPOPROTEIN"/>
    <property type="match status" value="1"/>
</dbReference>
<evidence type="ECO:0000313" key="18">
    <source>
        <dbReference type="EMBL" id="OGG52061.1"/>
    </source>
</evidence>
<name>A0A1F6CSS4_HANXR</name>
<accession>A0A1F6CSS4</accession>
<keyword evidence="14" id="KW-1133">Transmembrane helix</keyword>
<evidence type="ECO:0000259" key="16">
    <source>
        <dbReference type="PROSITE" id="PS50110"/>
    </source>
</evidence>